<dbReference type="SUPFAM" id="SSF52540">
    <property type="entry name" value="P-loop containing nucleoside triphosphate hydrolases"/>
    <property type="match status" value="1"/>
</dbReference>
<dbReference type="InterPro" id="IPR003439">
    <property type="entry name" value="ABC_transporter-like_ATP-bd"/>
</dbReference>
<keyword evidence="1" id="KW-0813">Transport</keyword>
<dbReference type="Proteomes" id="UP001243623">
    <property type="component" value="Chromosome"/>
</dbReference>
<dbReference type="InterPro" id="IPR017871">
    <property type="entry name" value="ABC_transporter-like_CS"/>
</dbReference>
<evidence type="ECO:0000256" key="1">
    <source>
        <dbReference type="ARBA" id="ARBA00022448"/>
    </source>
</evidence>
<sequence>MKQPILIAENVGLAIDNYTILQDINFTVNPGEFVGIIGPNGAGKSTLLKSLRGIHSAIGTIEIFGENLHTLSEKQIARKVAYMQQEINTGFGFSAKQVVLAGRYPYLEWWQNESEEDYAIAEKYMKFTGVSHLADKDINHMSGGEKQRVLLAKVLTQETDLIFLDEPTASLDLTYQEEIFRQCKELCRQGKTILIVVHDIRLAAKFCSRLILLNKGNVLADGLPEEVITTGNLHQAYQMNAAVFNNYVSGLLDIYTYHKEDRNDSKQRIHIISGGGIASDLIRKLYEQHYKISTGVLSTGDGDAIVASAFKAKVIYKEAFAPINESSSEENRMLIGHANFTVLCNIAYGINNLMNLKDAFIAKQLIILEDTPIEERDYTNGEAKHLYDALIRQSQVQVMTTNEFMHLMEQKNGVFKSI</sequence>
<dbReference type="KEGG" id="sgbi:P3F81_07845"/>
<dbReference type="EMBL" id="CP120678">
    <property type="protein sequence ID" value="WIW69829.1"/>
    <property type="molecule type" value="Genomic_DNA"/>
</dbReference>
<evidence type="ECO:0000259" key="5">
    <source>
        <dbReference type="PROSITE" id="PS50893"/>
    </source>
</evidence>
<evidence type="ECO:0000256" key="3">
    <source>
        <dbReference type="ARBA" id="ARBA00022840"/>
    </source>
</evidence>
<evidence type="ECO:0000256" key="2">
    <source>
        <dbReference type="ARBA" id="ARBA00022741"/>
    </source>
</evidence>
<evidence type="ECO:0000313" key="6">
    <source>
        <dbReference type="EMBL" id="WIW69829.1"/>
    </source>
</evidence>
<reference evidence="6" key="1">
    <citation type="submission" date="2023-03" db="EMBL/GenBank/DDBJ databases">
        <title>Selenobaculum gbiensis gen. nov. sp. nov., a new bacterium isolated from the gut microbiota of IBD patient.</title>
        <authorList>
            <person name="Yeo S."/>
            <person name="Park H."/>
            <person name="Huh C.S."/>
        </authorList>
    </citation>
    <scope>NUCLEOTIDE SEQUENCE</scope>
    <source>
        <strain evidence="6">ICN-92133</strain>
    </source>
</reference>
<keyword evidence="4" id="KW-1278">Translocase</keyword>
<gene>
    <name evidence="6" type="ORF">P3F81_07845</name>
</gene>
<dbReference type="PANTHER" id="PTHR42794:SF1">
    <property type="entry name" value="HEMIN IMPORT ATP-BINDING PROTEIN HMUV"/>
    <property type="match status" value="1"/>
</dbReference>
<keyword evidence="2" id="KW-0547">Nucleotide-binding</keyword>
<accession>A0A9Y2EUW0</accession>
<evidence type="ECO:0000256" key="4">
    <source>
        <dbReference type="ARBA" id="ARBA00022967"/>
    </source>
</evidence>
<evidence type="ECO:0000313" key="7">
    <source>
        <dbReference type="Proteomes" id="UP001243623"/>
    </source>
</evidence>
<dbReference type="PANTHER" id="PTHR42794">
    <property type="entry name" value="HEMIN IMPORT ATP-BINDING PROTEIN HMUV"/>
    <property type="match status" value="1"/>
</dbReference>
<organism evidence="6 7">
    <name type="scientific">Selenobaculum gibii</name>
    <dbReference type="NCBI Taxonomy" id="3054208"/>
    <lineage>
        <taxon>Bacteria</taxon>
        <taxon>Bacillati</taxon>
        <taxon>Bacillota</taxon>
        <taxon>Negativicutes</taxon>
        <taxon>Selenomonadales</taxon>
        <taxon>Selenomonadaceae</taxon>
        <taxon>Selenobaculum</taxon>
    </lineage>
</organism>
<dbReference type="Pfam" id="PF00005">
    <property type="entry name" value="ABC_tran"/>
    <property type="match status" value="1"/>
</dbReference>
<name>A0A9Y2EUW0_9FIRM</name>
<protein>
    <submittedName>
        <fullName evidence="6">ABC transporter ATP-binding protein</fullName>
    </submittedName>
</protein>
<dbReference type="InterPro" id="IPR003593">
    <property type="entry name" value="AAA+_ATPase"/>
</dbReference>
<feature type="domain" description="ABC transporter" evidence="5">
    <location>
        <begin position="6"/>
        <end position="240"/>
    </location>
</feature>
<dbReference type="AlphaFoldDB" id="A0A9Y2EUW0"/>
<dbReference type="InterPro" id="IPR027417">
    <property type="entry name" value="P-loop_NTPase"/>
</dbReference>
<dbReference type="PROSITE" id="PS50893">
    <property type="entry name" value="ABC_TRANSPORTER_2"/>
    <property type="match status" value="1"/>
</dbReference>
<dbReference type="GO" id="GO:0016887">
    <property type="term" value="F:ATP hydrolysis activity"/>
    <property type="evidence" value="ECO:0007669"/>
    <property type="project" value="InterPro"/>
</dbReference>
<dbReference type="PROSITE" id="PS00211">
    <property type="entry name" value="ABC_TRANSPORTER_1"/>
    <property type="match status" value="1"/>
</dbReference>
<dbReference type="GO" id="GO:0005524">
    <property type="term" value="F:ATP binding"/>
    <property type="evidence" value="ECO:0007669"/>
    <property type="project" value="UniProtKB-KW"/>
</dbReference>
<dbReference type="Gene3D" id="3.40.50.300">
    <property type="entry name" value="P-loop containing nucleotide triphosphate hydrolases"/>
    <property type="match status" value="1"/>
</dbReference>
<dbReference type="RefSeq" id="WP_147669853.1">
    <property type="nucleotide sequence ID" value="NZ_CP120678.1"/>
</dbReference>
<dbReference type="CDD" id="cd03214">
    <property type="entry name" value="ABC_Iron-Siderophores_B12_Hemin"/>
    <property type="match status" value="1"/>
</dbReference>
<proteinExistence type="predicted"/>
<dbReference type="SMART" id="SM00382">
    <property type="entry name" value="AAA"/>
    <property type="match status" value="1"/>
</dbReference>
<keyword evidence="7" id="KW-1185">Reference proteome</keyword>
<dbReference type="FunFam" id="3.40.50.300:FF:000134">
    <property type="entry name" value="Iron-enterobactin ABC transporter ATP-binding protein"/>
    <property type="match status" value="1"/>
</dbReference>
<keyword evidence="3 6" id="KW-0067">ATP-binding</keyword>